<dbReference type="Gene3D" id="1.25.40.10">
    <property type="entry name" value="Tetratricopeptide repeat domain"/>
    <property type="match status" value="2"/>
</dbReference>
<dbReference type="PANTHER" id="PTHR45641">
    <property type="entry name" value="TETRATRICOPEPTIDE REPEAT PROTEIN (AFU_ORTHOLOGUE AFUA_6G03870)"/>
    <property type="match status" value="1"/>
</dbReference>
<dbReference type="InterPro" id="IPR011990">
    <property type="entry name" value="TPR-like_helical_dom_sf"/>
</dbReference>
<keyword evidence="1" id="KW-0677">Repeat</keyword>
<evidence type="ECO:0000256" key="2">
    <source>
        <dbReference type="ARBA" id="ARBA00022803"/>
    </source>
</evidence>
<keyword evidence="4" id="KW-0732">Signal</keyword>
<dbReference type="OrthoDB" id="5559358at2"/>
<evidence type="ECO:0000256" key="3">
    <source>
        <dbReference type="PROSITE-ProRule" id="PRU00339"/>
    </source>
</evidence>
<sequence length="229" mass="26441">MKYKSKTICLILFLLLASFTALAQPTKWEKLKEKFLLAKERGEYRRALAIAHEAFEEAMRNDQRKITWSWYFLGQSYSNQGQYELAETMFNFILPIWKKEYGENSSAVTIIISELALVYREQGDLAKAEQYSKKAIKLITQLDGKRVIWGVSLEKIISLVEQILGTNHPELASSLNSLALSYYKKGSYQEAEALYLRAIEIVEKTFGEEHTELVSYRNNLAELYLARVS</sequence>
<proteinExistence type="predicted"/>
<dbReference type="PROSITE" id="PS50005">
    <property type="entry name" value="TPR"/>
    <property type="match status" value="1"/>
</dbReference>
<evidence type="ECO:0000313" key="6">
    <source>
        <dbReference type="Proteomes" id="UP000054908"/>
    </source>
</evidence>
<dbReference type="SUPFAM" id="SSF48452">
    <property type="entry name" value="TPR-like"/>
    <property type="match status" value="1"/>
</dbReference>
<dbReference type="RefSeq" id="WP_058452553.1">
    <property type="nucleotide sequence ID" value="NZ_CAAAIB010000004.1"/>
</dbReference>
<evidence type="ECO:0000256" key="4">
    <source>
        <dbReference type="SAM" id="SignalP"/>
    </source>
</evidence>
<evidence type="ECO:0000256" key="1">
    <source>
        <dbReference type="ARBA" id="ARBA00022737"/>
    </source>
</evidence>
<name>A0A0W0W0T0_9GAMM</name>
<comment type="caution">
    <text evidence="5">The sequence shown here is derived from an EMBL/GenBank/DDBJ whole genome shotgun (WGS) entry which is preliminary data.</text>
</comment>
<keyword evidence="2 3" id="KW-0802">TPR repeat</keyword>
<dbReference type="PATRIC" id="fig|466.6.peg.1903"/>
<accession>A0A0W0W0T0</accession>
<dbReference type="Proteomes" id="UP000054908">
    <property type="component" value="Unassembled WGS sequence"/>
</dbReference>
<keyword evidence="6" id="KW-1185">Reference proteome</keyword>
<evidence type="ECO:0000313" key="5">
    <source>
        <dbReference type="EMBL" id="KTD26037.1"/>
    </source>
</evidence>
<dbReference type="PANTHER" id="PTHR45641:SF19">
    <property type="entry name" value="NEPHROCYSTIN-3"/>
    <property type="match status" value="1"/>
</dbReference>
<gene>
    <name evidence="5" type="ORF">Lmac_1808</name>
</gene>
<dbReference type="STRING" id="466.Lmac_1808"/>
<feature type="signal peptide" evidence="4">
    <location>
        <begin position="1"/>
        <end position="23"/>
    </location>
</feature>
<dbReference type="InterPro" id="IPR019734">
    <property type="entry name" value="TPR_rpt"/>
</dbReference>
<organism evidence="5 6">
    <name type="scientific">Legionella maceachernii</name>
    <dbReference type="NCBI Taxonomy" id="466"/>
    <lineage>
        <taxon>Bacteria</taxon>
        <taxon>Pseudomonadati</taxon>
        <taxon>Pseudomonadota</taxon>
        <taxon>Gammaproteobacteria</taxon>
        <taxon>Legionellales</taxon>
        <taxon>Legionellaceae</taxon>
        <taxon>Legionella</taxon>
    </lineage>
</organism>
<dbReference type="AlphaFoldDB" id="A0A0W0W0T0"/>
<reference evidence="5 6" key="1">
    <citation type="submission" date="2015-11" db="EMBL/GenBank/DDBJ databases">
        <title>Genomic analysis of 38 Legionella species identifies large and diverse effector repertoires.</title>
        <authorList>
            <person name="Burstein D."/>
            <person name="Amaro F."/>
            <person name="Zusman T."/>
            <person name="Lifshitz Z."/>
            <person name="Cohen O."/>
            <person name="Gilbert J.A."/>
            <person name="Pupko T."/>
            <person name="Shuman H.A."/>
            <person name="Segal G."/>
        </authorList>
    </citation>
    <scope>NUCLEOTIDE SEQUENCE [LARGE SCALE GENOMIC DNA]</scope>
    <source>
        <strain evidence="5 6">PX-1-G2-E2</strain>
    </source>
</reference>
<dbReference type="EMBL" id="LNYL01000042">
    <property type="protein sequence ID" value="KTD26037.1"/>
    <property type="molecule type" value="Genomic_DNA"/>
</dbReference>
<dbReference type="Pfam" id="PF13424">
    <property type="entry name" value="TPR_12"/>
    <property type="match status" value="2"/>
</dbReference>
<dbReference type="SMART" id="SM00028">
    <property type="entry name" value="TPR"/>
    <property type="match status" value="3"/>
</dbReference>
<protein>
    <submittedName>
        <fullName evidence="5">Tetratricopeptide repeat protein</fullName>
    </submittedName>
</protein>
<feature type="repeat" description="TPR" evidence="3">
    <location>
        <begin position="172"/>
        <end position="205"/>
    </location>
</feature>
<feature type="chain" id="PRO_5006915304" evidence="4">
    <location>
        <begin position="24"/>
        <end position="229"/>
    </location>
</feature>